<evidence type="ECO:0000313" key="5">
    <source>
        <dbReference type="Proteomes" id="UP000238362"/>
    </source>
</evidence>
<accession>A0A2T0LTJ0</accession>
<protein>
    <submittedName>
        <fullName evidence="4">PPOX class probable F420-dependent enzyme</fullName>
    </submittedName>
</protein>
<keyword evidence="3" id="KW-0812">Transmembrane</keyword>
<dbReference type="PANTHER" id="PTHR35176:SF11">
    <property type="entry name" value="PYRIDOXAMINE 5'-PHOSPHATE OXIDASE FAMILY PROTEIN"/>
    <property type="match status" value="1"/>
</dbReference>
<keyword evidence="3" id="KW-0472">Membrane</keyword>
<keyword evidence="5" id="KW-1185">Reference proteome</keyword>
<gene>
    <name evidence="4" type="ORF">B0I33_10693</name>
</gene>
<sequence>MATTDTITTRAERGQPPFVVAATLLGALLMLPTGVWLLVDQASFATFVNFLPHVHFERDAGAFQVGIGVLLLLSLVWRDGPVLALTGFLVANTVHAVNHVMDLDLGGHASDPWVLLTVSVLAGVALWQRLRQLDDVVGEVAATTTTALAPLVRHKTALLTTYRRDGRPGSSPVSAAVDGDRAYLRSFEKSLKARRMRHTPQVELRPSTQQGRPTGPAICGQVRELHGKEYRHAARTLRRKHPFLHGLAVPLMHRLFRRKFGRTVHFEFTPTTDYLDAAAD</sequence>
<feature type="transmembrane region" description="Helical" evidence="3">
    <location>
        <begin position="18"/>
        <end position="39"/>
    </location>
</feature>
<organism evidence="4 5">
    <name type="scientific">Prauserella shujinwangii</name>
    <dbReference type="NCBI Taxonomy" id="1453103"/>
    <lineage>
        <taxon>Bacteria</taxon>
        <taxon>Bacillati</taxon>
        <taxon>Actinomycetota</taxon>
        <taxon>Actinomycetes</taxon>
        <taxon>Pseudonocardiales</taxon>
        <taxon>Pseudonocardiaceae</taxon>
        <taxon>Prauserella</taxon>
    </lineage>
</organism>
<comment type="caution">
    <text evidence="4">The sequence shown here is derived from an EMBL/GenBank/DDBJ whole genome shotgun (WGS) entry which is preliminary data.</text>
</comment>
<evidence type="ECO:0000313" key="4">
    <source>
        <dbReference type="EMBL" id="PRX46996.1"/>
    </source>
</evidence>
<dbReference type="InterPro" id="IPR012349">
    <property type="entry name" value="Split_barrel_FMN-bd"/>
</dbReference>
<dbReference type="InterPro" id="IPR052019">
    <property type="entry name" value="F420H2_bilvrd_red/Heme_oxyg"/>
</dbReference>
<dbReference type="InterPro" id="IPR019965">
    <property type="entry name" value="PPOX_F420-dep_Rv2061_put"/>
</dbReference>
<dbReference type="GO" id="GO:0070967">
    <property type="term" value="F:coenzyme F420 binding"/>
    <property type="evidence" value="ECO:0007669"/>
    <property type="project" value="TreeGrafter"/>
</dbReference>
<dbReference type="Gene3D" id="2.30.110.10">
    <property type="entry name" value="Electron Transport, Fmn-binding Protein, Chain A"/>
    <property type="match status" value="1"/>
</dbReference>
<dbReference type="GO" id="GO:0005829">
    <property type="term" value="C:cytosol"/>
    <property type="evidence" value="ECO:0007669"/>
    <property type="project" value="TreeGrafter"/>
</dbReference>
<dbReference type="AlphaFoldDB" id="A0A2T0LTJ0"/>
<dbReference type="NCBIfam" id="TIGR03666">
    <property type="entry name" value="Rv2061_F420"/>
    <property type="match status" value="1"/>
</dbReference>
<proteinExistence type="predicted"/>
<dbReference type="Proteomes" id="UP000238362">
    <property type="component" value="Unassembled WGS sequence"/>
</dbReference>
<evidence type="ECO:0000256" key="1">
    <source>
        <dbReference type="ARBA" id="ARBA00023002"/>
    </source>
</evidence>
<evidence type="ECO:0000256" key="3">
    <source>
        <dbReference type="SAM" id="Phobius"/>
    </source>
</evidence>
<feature type="region of interest" description="Disordered" evidence="2">
    <location>
        <begin position="195"/>
        <end position="216"/>
    </location>
</feature>
<dbReference type="SUPFAM" id="SSF50475">
    <property type="entry name" value="FMN-binding split barrel"/>
    <property type="match status" value="1"/>
</dbReference>
<dbReference type="GO" id="GO:0016627">
    <property type="term" value="F:oxidoreductase activity, acting on the CH-CH group of donors"/>
    <property type="evidence" value="ECO:0007669"/>
    <property type="project" value="TreeGrafter"/>
</dbReference>
<keyword evidence="3" id="KW-1133">Transmembrane helix</keyword>
<dbReference type="PANTHER" id="PTHR35176">
    <property type="entry name" value="HEME OXYGENASE HI_0854-RELATED"/>
    <property type="match status" value="1"/>
</dbReference>
<dbReference type="EMBL" id="PVNH01000006">
    <property type="protein sequence ID" value="PRX46996.1"/>
    <property type="molecule type" value="Genomic_DNA"/>
</dbReference>
<reference evidence="4 5" key="1">
    <citation type="submission" date="2018-03" db="EMBL/GenBank/DDBJ databases">
        <title>Genomic Encyclopedia of Type Strains, Phase III (KMG-III): the genomes of soil and plant-associated and newly described type strains.</title>
        <authorList>
            <person name="Whitman W."/>
        </authorList>
    </citation>
    <scope>NUCLEOTIDE SEQUENCE [LARGE SCALE GENOMIC DNA]</scope>
    <source>
        <strain evidence="4 5">CGMCC 4.7125</strain>
    </source>
</reference>
<evidence type="ECO:0000256" key="2">
    <source>
        <dbReference type="SAM" id="MobiDB-lite"/>
    </source>
</evidence>
<keyword evidence="1" id="KW-0560">Oxidoreductase</keyword>
<name>A0A2T0LTJ0_9PSEU</name>
<dbReference type="RefSeq" id="WP_245900727.1">
    <property type="nucleotide sequence ID" value="NZ_PVNH01000006.1"/>
</dbReference>